<dbReference type="Proteomes" id="UP000659698">
    <property type="component" value="Unassembled WGS sequence"/>
</dbReference>
<accession>A0ABR6VV57</accession>
<organism evidence="1 2">
    <name type="scientific">Rufibacter sediminis</name>
    <dbReference type="NCBI Taxonomy" id="2762756"/>
    <lineage>
        <taxon>Bacteria</taxon>
        <taxon>Pseudomonadati</taxon>
        <taxon>Bacteroidota</taxon>
        <taxon>Cytophagia</taxon>
        <taxon>Cytophagales</taxon>
        <taxon>Hymenobacteraceae</taxon>
        <taxon>Rufibacter</taxon>
    </lineage>
</organism>
<name>A0ABR6VV57_9BACT</name>
<keyword evidence="2" id="KW-1185">Reference proteome</keyword>
<protein>
    <recommendedName>
        <fullName evidence="3">Lipoprotein</fullName>
    </recommendedName>
</protein>
<evidence type="ECO:0008006" key="3">
    <source>
        <dbReference type="Google" id="ProtNLM"/>
    </source>
</evidence>
<evidence type="ECO:0000313" key="2">
    <source>
        <dbReference type="Proteomes" id="UP000659698"/>
    </source>
</evidence>
<reference evidence="1 2" key="1">
    <citation type="journal article" date="2019" name="Int. J. Syst. Evol. Microbiol.">
        <title>Rufibacter sediminis sp. nov., isolated from freshwater lake sediment.</title>
        <authorList>
            <person name="Qu J.H."/>
            <person name="Zhang L.J."/>
            <person name="Fu Y.H."/>
            <person name="Li H.F."/>
        </authorList>
    </citation>
    <scope>NUCLEOTIDE SEQUENCE [LARGE SCALE GENOMIC DNA]</scope>
    <source>
        <strain evidence="1 2">H-1</strain>
    </source>
</reference>
<dbReference type="EMBL" id="JACOAF010000030">
    <property type="protein sequence ID" value="MBC3540683.1"/>
    <property type="molecule type" value="Genomic_DNA"/>
</dbReference>
<gene>
    <name evidence="1" type="ORF">H7U12_13400</name>
</gene>
<comment type="caution">
    <text evidence="1">The sequence shown here is derived from an EMBL/GenBank/DDBJ whole genome shotgun (WGS) entry which is preliminary data.</text>
</comment>
<dbReference type="RefSeq" id="WP_186638744.1">
    <property type="nucleotide sequence ID" value="NZ_JACOAF010000030.1"/>
</dbReference>
<sequence>MILLFCGFLTASCGDDDEESLPSLSNQLEYYDMMYDLTLGATFDGGPTGFSSNDTHFGRVFLVTDADNIGERVNLVFDTYSLGTSGFKAGRFDYGSIAGLTSAQRSAAYGNRSFFVNSYLVVDLNDDEELDNSEVVMITGGTVTISGTAPEYTLECDVVLENGQTVRAQYTGDFIDITDDIIDEDGVKMDEGDAKANRRAKSGISPFLLKAPKSLKDE</sequence>
<evidence type="ECO:0000313" key="1">
    <source>
        <dbReference type="EMBL" id="MBC3540683.1"/>
    </source>
</evidence>
<proteinExistence type="predicted"/>